<dbReference type="GO" id="GO:0003676">
    <property type="term" value="F:nucleic acid binding"/>
    <property type="evidence" value="ECO:0007669"/>
    <property type="project" value="InterPro"/>
</dbReference>
<evidence type="ECO:0000259" key="2">
    <source>
        <dbReference type="PROSITE" id="PS50994"/>
    </source>
</evidence>
<dbReference type="InterPro" id="IPR036397">
    <property type="entry name" value="RNaseH_sf"/>
</dbReference>
<feature type="compositionally biased region" description="Low complexity" evidence="1">
    <location>
        <begin position="644"/>
        <end position="654"/>
    </location>
</feature>
<dbReference type="Proteomes" id="UP000594262">
    <property type="component" value="Unplaced"/>
</dbReference>
<evidence type="ECO:0000256" key="1">
    <source>
        <dbReference type="SAM" id="MobiDB-lite"/>
    </source>
</evidence>
<dbReference type="EnsemblMetazoa" id="CLYHEMT006402.1">
    <property type="protein sequence ID" value="CLYHEMP006402.1"/>
    <property type="gene ID" value="CLYHEMG006402"/>
</dbReference>
<proteinExistence type="predicted"/>
<accession>A0A7M5UYT5</accession>
<feature type="domain" description="Integrase catalytic" evidence="2">
    <location>
        <begin position="208"/>
        <end position="377"/>
    </location>
</feature>
<dbReference type="PROSITE" id="PS50994">
    <property type="entry name" value="INTEGRASE"/>
    <property type="match status" value="1"/>
</dbReference>
<organism evidence="3 4">
    <name type="scientific">Clytia hemisphaerica</name>
    <dbReference type="NCBI Taxonomy" id="252671"/>
    <lineage>
        <taxon>Eukaryota</taxon>
        <taxon>Metazoa</taxon>
        <taxon>Cnidaria</taxon>
        <taxon>Hydrozoa</taxon>
        <taxon>Hydroidolina</taxon>
        <taxon>Leptothecata</taxon>
        <taxon>Obeliida</taxon>
        <taxon>Clytiidae</taxon>
        <taxon>Clytia</taxon>
    </lineage>
</organism>
<name>A0A7M5UYT5_9CNID</name>
<evidence type="ECO:0000313" key="3">
    <source>
        <dbReference type="EnsemblMetazoa" id="CLYHEMP006402.1"/>
    </source>
</evidence>
<protein>
    <recommendedName>
        <fullName evidence="2">Integrase catalytic domain-containing protein</fullName>
    </recommendedName>
</protein>
<feature type="region of interest" description="Disordered" evidence="1">
    <location>
        <begin position="618"/>
        <end position="679"/>
    </location>
</feature>
<sequence length="764" mass="85381">MINTESESGCSSQMSQNGVGLEDQPNPNESVDKDAFTNWLINKISRQSSMVSRAHGEKVIAYLREEREHGDESVRVKSKFNAQFRFQVKKRKFRLINVVGLGDILCLPIKDKNKQEHAMLGQHRQVIFKEDMYSVINTAHVNGERHRGYKGTFSKINATYCNIPREVVSKFVSMCKFCQTAHACFVPGSMKNGTKNKQKKKDGNFSKRKEIPLEFLTRCQVDILDMQSFPDVEGQFSYVAHFFDHASKYNVLIPLKRTDSLYVAKKLCRYVFGHFGLPRIIHSNLGRKYVDDLITWILQLWSTDAQILNGNPRFKKFQQLIQQRQKTVMTLIETIRAKQPDLSNWSSWLPGIQYSLNTNQFEADSAPSYYSVFTRRPKVYTYAPSSKDIPREEDVIEESICQEENAMNEVITVSVNELIQNQTNTIIIPQLAETNPTNDTLNPDKQNDGNVQIKDANNASSTTLPATDISTLSAIPLSFGEQQYTLINFGGQTLQIPIVNLGNTSLSLQTITTEESLGQNSTDLESSGVQRTLQLHDSTTLSLSDNTLSLPPDESTLGLQNQDHSHITLNDGPQNTLVLENQETTSLGLENNRTQLTLQSQDHNSLRLVENENTLRLDNEGSDTLGLTNDGSSLGLESEERTDLGLLESEGSLGQNNLGLREDSSVNTMGIDDSGSESSLSLTNNALNLNSQTGEDDSLSISSHLKIQVMNTGQQTGQVQQDGVETGDESCLSIKDGELTSPRFAMTSLEREIDEAVQNEESSY</sequence>
<keyword evidence="4" id="KW-1185">Reference proteome</keyword>
<dbReference type="InterPro" id="IPR012337">
    <property type="entry name" value="RNaseH-like_sf"/>
</dbReference>
<reference evidence="3" key="1">
    <citation type="submission" date="2021-01" db="UniProtKB">
        <authorList>
            <consortium name="EnsemblMetazoa"/>
        </authorList>
    </citation>
    <scope>IDENTIFICATION</scope>
</reference>
<feature type="region of interest" description="Disordered" evidence="1">
    <location>
        <begin position="1"/>
        <end position="28"/>
    </location>
</feature>
<dbReference type="GO" id="GO:0015074">
    <property type="term" value="P:DNA integration"/>
    <property type="evidence" value="ECO:0007669"/>
    <property type="project" value="InterPro"/>
</dbReference>
<dbReference type="AlphaFoldDB" id="A0A7M5UYT5"/>
<dbReference type="SUPFAM" id="SSF53098">
    <property type="entry name" value="Ribonuclease H-like"/>
    <property type="match status" value="1"/>
</dbReference>
<dbReference type="OrthoDB" id="2499658at2759"/>
<feature type="compositionally biased region" description="Polar residues" evidence="1">
    <location>
        <begin position="1"/>
        <end position="18"/>
    </location>
</feature>
<dbReference type="InterPro" id="IPR001584">
    <property type="entry name" value="Integrase_cat-core"/>
</dbReference>
<dbReference type="Gene3D" id="3.30.420.10">
    <property type="entry name" value="Ribonuclease H-like superfamily/Ribonuclease H"/>
    <property type="match status" value="1"/>
</dbReference>
<evidence type="ECO:0000313" key="4">
    <source>
        <dbReference type="Proteomes" id="UP000594262"/>
    </source>
</evidence>